<feature type="transmembrane region" description="Helical" evidence="1">
    <location>
        <begin position="405"/>
        <end position="425"/>
    </location>
</feature>
<feature type="transmembrane region" description="Helical" evidence="1">
    <location>
        <begin position="325"/>
        <end position="347"/>
    </location>
</feature>
<feature type="transmembrane region" description="Helical" evidence="1">
    <location>
        <begin position="6"/>
        <end position="26"/>
    </location>
</feature>
<feature type="transmembrane region" description="Helical" evidence="1">
    <location>
        <begin position="243"/>
        <end position="264"/>
    </location>
</feature>
<protein>
    <submittedName>
        <fullName evidence="2">DUF6541 family protein</fullName>
    </submittedName>
</protein>
<feature type="transmembrane region" description="Helical" evidence="1">
    <location>
        <begin position="187"/>
        <end position="209"/>
    </location>
</feature>
<keyword evidence="1" id="KW-0472">Membrane</keyword>
<feature type="transmembrane region" description="Helical" evidence="1">
    <location>
        <begin position="60"/>
        <end position="80"/>
    </location>
</feature>
<feature type="transmembrane region" description="Helical" evidence="1">
    <location>
        <begin position="445"/>
        <end position="467"/>
    </location>
</feature>
<sequence length="660" mass="70626">MSWWSTLPLLIATLAILFIPGVLIGWASGLRDFSLVALAPALAVSTLAIAGMVAPVLGLTWSPLPVLLVAVLVALVALLVSRQFREPVPQQSRPPANWRLLIVELLAVAIGTLLIGRRLVAVFGQPEAFSQTFDNVFHLNAIRYIVDTGSASSFSIAGMTGGSGFYPAAWHDIVSLLVGLTATPIPVGVNVVNLVVGAVIWPVGCIFLVQQIVGRDVLASLSAGVLSAAFGVFPIMLMDFGVLYPLALGISLLPITLGVCLQLLGKSETNAFPKVVGSLLLLAILPGLALAHTSCVMALMVILVPVVLVLWWGRVKAYLLSWRSTWRYLGLYITGLILAFGMLFLTWDFVRPAEVAAFWPPIQTTGRAIGEVITSSAMGRPVSWAVALLAVVGLYERVKRRDKLWVVGMYFVVGFLFVVVSSMPFGDVRTFITGVWYNDPPRLAALLPVLILPVAVMGTMHLADLGARQVLPKLRTVTGPSLQHQLSGAPRYSGGALVALLLVGLVWTTQQANVRQSQSAAAPGYQATEASPLLSSDELALIDRLDEHVPPDAVLLGNPWNGSPLAYALVGRKTLQLHILSAVPQGGEILYERLNRAKSDPSVCPAVRELRAKYVLDFGHKEVHGGDHGFRGLDDLAGNAVGTLIDQQGDAKLYKLTGCD</sequence>
<feature type="transmembrane region" description="Helical" evidence="1">
    <location>
        <begin position="381"/>
        <end position="398"/>
    </location>
</feature>
<evidence type="ECO:0000313" key="3">
    <source>
        <dbReference type="Proteomes" id="UP001623384"/>
    </source>
</evidence>
<feature type="transmembrane region" description="Helical" evidence="1">
    <location>
        <begin position="100"/>
        <end position="120"/>
    </location>
</feature>
<keyword evidence="1" id="KW-0812">Transmembrane</keyword>
<dbReference type="Proteomes" id="UP001623384">
    <property type="component" value="Chromosome"/>
</dbReference>
<proteinExistence type="predicted"/>
<gene>
    <name evidence="2" type="ORF">WHH00_06335</name>
</gene>
<dbReference type="InterPro" id="IPR046671">
    <property type="entry name" value="DUF6541"/>
</dbReference>
<name>A0ABZ2R8N1_9MICC</name>
<feature type="transmembrane region" description="Helical" evidence="1">
    <location>
        <begin position="33"/>
        <end position="54"/>
    </location>
</feature>
<keyword evidence="3" id="KW-1185">Reference proteome</keyword>
<feature type="transmembrane region" description="Helical" evidence="1">
    <location>
        <begin position="271"/>
        <end position="290"/>
    </location>
</feature>
<keyword evidence="1" id="KW-1133">Transmembrane helix</keyword>
<organism evidence="2 3">
    <name type="scientific">Pseudarthrobacter quantipunctorum</name>
    <dbReference type="NCBI Taxonomy" id="3128980"/>
    <lineage>
        <taxon>Bacteria</taxon>
        <taxon>Bacillati</taxon>
        <taxon>Actinomycetota</taxon>
        <taxon>Actinomycetes</taxon>
        <taxon>Micrococcales</taxon>
        <taxon>Micrococcaceae</taxon>
        <taxon>Pseudarthrobacter</taxon>
    </lineage>
</organism>
<accession>A0ABZ2R8N1</accession>
<feature type="transmembrane region" description="Helical" evidence="1">
    <location>
        <begin position="216"/>
        <end position="237"/>
    </location>
</feature>
<feature type="transmembrane region" description="Helical" evidence="1">
    <location>
        <begin position="296"/>
        <end position="313"/>
    </location>
</feature>
<dbReference type="Pfam" id="PF20176">
    <property type="entry name" value="DUF6541"/>
    <property type="match status" value="1"/>
</dbReference>
<evidence type="ECO:0000256" key="1">
    <source>
        <dbReference type="SAM" id="Phobius"/>
    </source>
</evidence>
<reference evidence="2 3" key="1">
    <citation type="submission" date="2024-03" db="EMBL/GenBank/DDBJ databases">
        <title>Rhodococcus navarretei sp. nov. and Pseudarthrobacter quantumdoti sp. nov., two new species with the ability to biosynthesize Quantum Dots isolated from soil samples at Union Glacier, Antarctica.</title>
        <authorList>
            <person name="Vargas M."/>
        </authorList>
    </citation>
    <scope>NUCLEOTIDE SEQUENCE [LARGE SCALE GENOMIC DNA]</scope>
    <source>
        <strain evidence="2 3">RC-2-3</strain>
    </source>
</reference>
<dbReference type="EMBL" id="CP148033">
    <property type="protein sequence ID" value="WXK94416.1"/>
    <property type="molecule type" value="Genomic_DNA"/>
</dbReference>
<dbReference type="RefSeq" id="WP_406637433.1">
    <property type="nucleotide sequence ID" value="NZ_CP148033.1"/>
</dbReference>
<evidence type="ECO:0000313" key="2">
    <source>
        <dbReference type="EMBL" id="WXK94416.1"/>
    </source>
</evidence>